<dbReference type="Gene3D" id="3.40.190.10">
    <property type="entry name" value="Periplasmic binding protein-like II"/>
    <property type="match status" value="2"/>
</dbReference>
<dbReference type="PANTHER" id="PTHR30346">
    <property type="entry name" value="TRANSCRIPTIONAL DUAL REGULATOR HCAR-RELATED"/>
    <property type="match status" value="1"/>
</dbReference>
<feature type="domain" description="HTH lysR-type" evidence="6">
    <location>
        <begin position="1"/>
        <end position="58"/>
    </location>
</feature>
<protein>
    <submittedName>
        <fullName evidence="7">Oxidative stress transcriptional regulator OxyR</fullName>
    </submittedName>
</protein>
<name>A0ABQ0A646_9GAMM</name>
<evidence type="ECO:0000256" key="2">
    <source>
        <dbReference type="ARBA" id="ARBA00023015"/>
    </source>
</evidence>
<dbReference type="Gene3D" id="1.10.10.10">
    <property type="entry name" value="Winged helix-like DNA-binding domain superfamily/Winged helix DNA-binding domain"/>
    <property type="match status" value="1"/>
</dbReference>
<dbReference type="InterPro" id="IPR000847">
    <property type="entry name" value="LysR_HTH_N"/>
</dbReference>
<accession>A0ABQ0A646</accession>
<evidence type="ECO:0000256" key="5">
    <source>
        <dbReference type="ARBA" id="ARBA00023163"/>
    </source>
</evidence>
<proteinExistence type="inferred from homology"/>
<dbReference type="EMBL" id="BAABWN010000002">
    <property type="protein sequence ID" value="GAA6167119.1"/>
    <property type="molecule type" value="Genomic_DNA"/>
</dbReference>
<dbReference type="RefSeq" id="WP_233087952.1">
    <property type="nucleotide sequence ID" value="NZ_BAABWN010000002.1"/>
</dbReference>
<dbReference type="PRINTS" id="PR00039">
    <property type="entry name" value="HTHLYSR"/>
</dbReference>
<keyword evidence="2" id="KW-0805">Transcription regulation</keyword>
<comment type="caution">
    <text evidence="7">The sequence shown here is derived from an EMBL/GenBank/DDBJ whole genome shotgun (WGS) entry which is preliminary data.</text>
</comment>
<dbReference type="Proteomes" id="UP001465153">
    <property type="component" value="Unassembled WGS sequence"/>
</dbReference>
<evidence type="ECO:0000259" key="6">
    <source>
        <dbReference type="PROSITE" id="PS50931"/>
    </source>
</evidence>
<keyword evidence="3" id="KW-0238">DNA-binding</keyword>
<sequence>MTLTELRYIVTLAQEQHFGRAAEKCFVSQPTLSIAVKKLEEELGVALFERSKTRVKPTPLGDTIVNQAQLVLEQTSAIKDMATAGKDQLKSPLQVGAIFTIGPYLLPHFIPELIKRAPDMPLYVEEGFTATLRHRLRNGELDVIIVALPFTEADVVTQPLYDEPFVVLTHKSHPLAEKEAIETEDLDGHNILLLGEGHCFRDQVFEACPNIRPSAENDNNASKIRTAAEGSSLETLRHMVASGLGITILPASAATSPFYNSGQLTVRPFAGIAPSRTVALAWRASFPRHKAVDVLRQAINQCQLERSS</sequence>
<dbReference type="InterPro" id="IPR036388">
    <property type="entry name" value="WH-like_DNA-bd_sf"/>
</dbReference>
<dbReference type="SUPFAM" id="SSF53850">
    <property type="entry name" value="Periplasmic binding protein-like II"/>
    <property type="match status" value="1"/>
</dbReference>
<dbReference type="SUPFAM" id="SSF46785">
    <property type="entry name" value="Winged helix' DNA-binding domain"/>
    <property type="match status" value="1"/>
</dbReference>
<evidence type="ECO:0000256" key="4">
    <source>
        <dbReference type="ARBA" id="ARBA00023159"/>
    </source>
</evidence>
<evidence type="ECO:0000256" key="3">
    <source>
        <dbReference type="ARBA" id="ARBA00023125"/>
    </source>
</evidence>
<reference evidence="7 8" key="1">
    <citation type="submission" date="2024-04" db="EMBL/GenBank/DDBJ databases">
        <title>Draft genome sequence of Sessilibacter corallicola NBRC 116591.</title>
        <authorList>
            <person name="Miyakawa T."/>
            <person name="Kusuya Y."/>
            <person name="Miura T."/>
        </authorList>
    </citation>
    <scope>NUCLEOTIDE SEQUENCE [LARGE SCALE GENOMIC DNA]</scope>
    <source>
        <strain evidence="7 8">KU-00831-HH</strain>
    </source>
</reference>
<evidence type="ECO:0000256" key="1">
    <source>
        <dbReference type="ARBA" id="ARBA00009437"/>
    </source>
</evidence>
<gene>
    <name evidence="7" type="primary">oxyR</name>
    <name evidence="7" type="ORF">NBRC116591_09290</name>
</gene>
<comment type="similarity">
    <text evidence="1">Belongs to the LysR transcriptional regulatory family.</text>
</comment>
<dbReference type="InterPro" id="IPR036390">
    <property type="entry name" value="WH_DNA-bd_sf"/>
</dbReference>
<keyword evidence="8" id="KW-1185">Reference proteome</keyword>
<dbReference type="Pfam" id="PF03466">
    <property type="entry name" value="LysR_substrate"/>
    <property type="match status" value="1"/>
</dbReference>
<keyword evidence="5" id="KW-0804">Transcription</keyword>
<dbReference type="CDD" id="cd08411">
    <property type="entry name" value="PBP2_OxyR"/>
    <property type="match status" value="1"/>
</dbReference>
<evidence type="ECO:0000313" key="8">
    <source>
        <dbReference type="Proteomes" id="UP001465153"/>
    </source>
</evidence>
<organism evidence="7 8">
    <name type="scientific">Sessilibacter corallicola</name>
    <dbReference type="NCBI Taxonomy" id="2904075"/>
    <lineage>
        <taxon>Bacteria</taxon>
        <taxon>Pseudomonadati</taxon>
        <taxon>Pseudomonadota</taxon>
        <taxon>Gammaproteobacteria</taxon>
        <taxon>Cellvibrionales</taxon>
        <taxon>Cellvibrionaceae</taxon>
        <taxon>Sessilibacter</taxon>
    </lineage>
</organism>
<evidence type="ECO:0000313" key="7">
    <source>
        <dbReference type="EMBL" id="GAA6167119.1"/>
    </source>
</evidence>
<dbReference type="PANTHER" id="PTHR30346:SF26">
    <property type="entry name" value="HYDROGEN PEROXIDE-INDUCIBLE GENES ACTIVATOR"/>
    <property type="match status" value="1"/>
</dbReference>
<dbReference type="Pfam" id="PF00126">
    <property type="entry name" value="HTH_1"/>
    <property type="match status" value="1"/>
</dbReference>
<keyword evidence="4" id="KW-0010">Activator</keyword>
<dbReference type="PROSITE" id="PS50931">
    <property type="entry name" value="HTH_LYSR"/>
    <property type="match status" value="1"/>
</dbReference>
<dbReference type="InterPro" id="IPR005119">
    <property type="entry name" value="LysR_subst-bd"/>
</dbReference>